<protein>
    <submittedName>
        <fullName evidence="2">NAD-dependent epimerase/dehydratase family protein</fullName>
    </submittedName>
</protein>
<gene>
    <name evidence="2" type="ORF">V2J94_30155</name>
</gene>
<dbReference type="InterPro" id="IPR050177">
    <property type="entry name" value="Lipid_A_modif_metabolic_enz"/>
</dbReference>
<dbReference type="InterPro" id="IPR001509">
    <property type="entry name" value="Epimerase_deHydtase"/>
</dbReference>
<name>A0ABU7Q546_9ACTN</name>
<comment type="caution">
    <text evidence="2">The sequence shown here is derived from an EMBL/GenBank/DDBJ whole genome shotgun (WGS) entry which is preliminary data.</text>
</comment>
<feature type="domain" description="NAD-dependent epimerase/dehydratase" evidence="1">
    <location>
        <begin position="8"/>
        <end position="235"/>
    </location>
</feature>
<keyword evidence="3" id="KW-1185">Reference proteome</keyword>
<proteinExistence type="predicted"/>
<evidence type="ECO:0000259" key="1">
    <source>
        <dbReference type="Pfam" id="PF01370"/>
    </source>
</evidence>
<dbReference type="Pfam" id="PF01370">
    <property type="entry name" value="Epimerase"/>
    <property type="match status" value="1"/>
</dbReference>
<evidence type="ECO:0000313" key="3">
    <source>
        <dbReference type="Proteomes" id="UP001354709"/>
    </source>
</evidence>
<reference evidence="2 3" key="1">
    <citation type="submission" date="2023-11" db="EMBL/GenBank/DDBJ databases">
        <title>30 novel species of actinomycetes from the DSMZ collection.</title>
        <authorList>
            <person name="Nouioui I."/>
        </authorList>
    </citation>
    <scope>NUCLEOTIDE SEQUENCE [LARGE SCALE GENOMIC DNA]</scope>
    <source>
        <strain evidence="2 3">DSM 41524</strain>
    </source>
</reference>
<dbReference type="InterPro" id="IPR036291">
    <property type="entry name" value="NAD(P)-bd_dom_sf"/>
</dbReference>
<dbReference type="Gene3D" id="3.40.50.720">
    <property type="entry name" value="NAD(P)-binding Rossmann-like Domain"/>
    <property type="match status" value="1"/>
</dbReference>
<sequence length="317" mass="33201">MTHTPLKALVTGALGFIGTPLCRRLLERGDTVTMLDLPPKAPSDLIGHSSASYHSLDLTRESDWERVIRGHDVVFHLAANTENRPGMAGRLADYEHTVGATVRLLYALGDKEPTTFVLTSSQLVYGGRAGRAREADPVHPQTTFAAGKVAAEAFLCAYANATHISAVACRLANVIGPGIRRGVVADLVHRLREDPDKLQVLGNGQQRRSYVHVDDCVAALLVAAATAQPGFGILNVSNTDTLTAAEVASVVAAASPGLAPAIEYSGGSAWQGDATALHPDASKLAALGWKPQHTSREAVSSTAQSLFGGSTVQGATT</sequence>
<dbReference type="PANTHER" id="PTHR43245:SF13">
    <property type="entry name" value="UDP-D-APIOSE_UDP-D-XYLOSE SYNTHASE 2"/>
    <property type="match status" value="1"/>
</dbReference>
<dbReference type="PANTHER" id="PTHR43245">
    <property type="entry name" value="BIFUNCTIONAL POLYMYXIN RESISTANCE PROTEIN ARNA"/>
    <property type="match status" value="1"/>
</dbReference>
<dbReference type="Proteomes" id="UP001354709">
    <property type="component" value="Unassembled WGS sequence"/>
</dbReference>
<dbReference type="RefSeq" id="WP_330812622.1">
    <property type="nucleotide sequence ID" value="NZ_JAZBJO010000023.1"/>
</dbReference>
<dbReference type="EMBL" id="JAZBJO010000023">
    <property type="protein sequence ID" value="MEE4596108.1"/>
    <property type="molecule type" value="Genomic_DNA"/>
</dbReference>
<dbReference type="SUPFAM" id="SSF51735">
    <property type="entry name" value="NAD(P)-binding Rossmann-fold domains"/>
    <property type="match status" value="1"/>
</dbReference>
<accession>A0ABU7Q546</accession>
<evidence type="ECO:0000313" key="2">
    <source>
        <dbReference type="EMBL" id="MEE4596108.1"/>
    </source>
</evidence>
<organism evidence="2 3">
    <name type="scientific">Streptomyces asiaticus subsp. ignotus</name>
    <dbReference type="NCBI Taxonomy" id="3098222"/>
    <lineage>
        <taxon>Bacteria</taxon>
        <taxon>Bacillati</taxon>
        <taxon>Actinomycetota</taxon>
        <taxon>Actinomycetes</taxon>
        <taxon>Kitasatosporales</taxon>
        <taxon>Streptomycetaceae</taxon>
        <taxon>Streptomyces</taxon>
        <taxon>Streptomyces violaceusniger group</taxon>
    </lineage>
</organism>